<name>A0A939T2T2_9ACTN</name>
<keyword evidence="1" id="KW-1133">Transmembrane helix</keyword>
<proteinExistence type="predicted"/>
<comment type="caution">
    <text evidence="2">The sequence shown here is derived from an EMBL/GenBank/DDBJ whole genome shotgun (WGS) entry which is preliminary data.</text>
</comment>
<accession>A0A939T2T2</accession>
<gene>
    <name evidence="2" type="ORF">J4573_01160</name>
</gene>
<feature type="transmembrane region" description="Helical" evidence="1">
    <location>
        <begin position="168"/>
        <end position="186"/>
    </location>
</feature>
<reference evidence="2" key="1">
    <citation type="submission" date="2021-03" db="EMBL/GenBank/DDBJ databases">
        <authorList>
            <person name="Kanchanasin P."/>
            <person name="Saeng-In P."/>
            <person name="Phongsopitanun W."/>
            <person name="Yuki M."/>
            <person name="Kudo T."/>
            <person name="Ohkuma M."/>
            <person name="Tanasupawat S."/>
        </authorList>
    </citation>
    <scope>NUCLEOTIDE SEQUENCE</scope>
    <source>
        <strain evidence="2">GKU 128</strain>
    </source>
</reference>
<dbReference type="Proteomes" id="UP000669179">
    <property type="component" value="Unassembled WGS sequence"/>
</dbReference>
<keyword evidence="1" id="KW-0812">Transmembrane</keyword>
<dbReference type="RefSeq" id="WP_208253295.1">
    <property type="nucleotide sequence ID" value="NZ_JAGEOJ010000001.1"/>
</dbReference>
<organism evidence="2 3">
    <name type="scientific">Actinomadura barringtoniae</name>
    <dbReference type="NCBI Taxonomy" id="1427535"/>
    <lineage>
        <taxon>Bacteria</taxon>
        <taxon>Bacillati</taxon>
        <taxon>Actinomycetota</taxon>
        <taxon>Actinomycetes</taxon>
        <taxon>Streptosporangiales</taxon>
        <taxon>Thermomonosporaceae</taxon>
        <taxon>Actinomadura</taxon>
    </lineage>
</organism>
<feature type="transmembrane region" description="Helical" evidence="1">
    <location>
        <begin position="21"/>
        <end position="40"/>
    </location>
</feature>
<dbReference type="EMBL" id="JAGEOJ010000001">
    <property type="protein sequence ID" value="MBO2445689.1"/>
    <property type="molecule type" value="Genomic_DNA"/>
</dbReference>
<feature type="transmembrane region" description="Helical" evidence="1">
    <location>
        <begin position="138"/>
        <end position="156"/>
    </location>
</feature>
<feature type="transmembrane region" description="Helical" evidence="1">
    <location>
        <begin position="52"/>
        <end position="71"/>
    </location>
</feature>
<evidence type="ECO:0000256" key="1">
    <source>
        <dbReference type="SAM" id="Phobius"/>
    </source>
</evidence>
<keyword evidence="3" id="KW-1185">Reference proteome</keyword>
<protein>
    <submittedName>
        <fullName evidence="2">Uncharacterized protein</fullName>
    </submittedName>
</protein>
<keyword evidence="1" id="KW-0472">Membrane</keyword>
<feature type="transmembrane region" description="Helical" evidence="1">
    <location>
        <begin position="111"/>
        <end position="131"/>
    </location>
</feature>
<feature type="transmembrane region" description="Helical" evidence="1">
    <location>
        <begin position="83"/>
        <end position="105"/>
    </location>
</feature>
<evidence type="ECO:0000313" key="3">
    <source>
        <dbReference type="Proteomes" id="UP000669179"/>
    </source>
</evidence>
<dbReference type="AlphaFoldDB" id="A0A939T2T2"/>
<evidence type="ECO:0000313" key="2">
    <source>
        <dbReference type="EMBL" id="MBO2445689.1"/>
    </source>
</evidence>
<sequence>MTALPPFRLCRLHLASRRAPAALVAVVAFALVLWTTTRWLHKVGPWTHAVPLTVALGAAAVIGVTTWNPFGEVERTGGRHLPGLRLVTVLLLVAATAIAFAAATPADYASLLRQFVGLTGIALLTAALLGARHSWTIPLAYAVICARGFDLGWTSLWVWPTRTGHDTAATAIAAFLLAAGLAVAALHGPRQTD</sequence>